<dbReference type="GO" id="GO:0036088">
    <property type="term" value="P:D-serine catabolic process"/>
    <property type="evidence" value="ECO:0007669"/>
    <property type="project" value="TreeGrafter"/>
</dbReference>
<dbReference type="AlphaFoldDB" id="A0A6J7UGH7"/>
<dbReference type="InterPro" id="IPR026956">
    <property type="entry name" value="D-ser_dehydrat-like_dom"/>
</dbReference>
<organism evidence="2">
    <name type="scientific">freshwater metagenome</name>
    <dbReference type="NCBI Taxonomy" id="449393"/>
    <lineage>
        <taxon>unclassified sequences</taxon>
        <taxon>metagenomes</taxon>
        <taxon>ecological metagenomes</taxon>
    </lineage>
</organism>
<sequence length="181" mass="19843">MGYEGHLMMVGDDEKRKTRVAESMKLLARAAQDVGGEIVSAGGTGTWDMHDETGINELQAGSYALMDTDYAQLKIPFAQACFVLGTVISRSKDWLVIDVGLKSLSTDHGNPSVDGYDVLFCSDEHTTLVLKKDSAIGLANIGEKLLVRPSHIDPTMAMHSVAWVTRSDEVLECWQIDLRGW</sequence>
<dbReference type="EMBL" id="CAFBQV010000103">
    <property type="protein sequence ID" value="CAB5065035.1"/>
    <property type="molecule type" value="Genomic_DNA"/>
</dbReference>
<dbReference type="InterPro" id="IPR051466">
    <property type="entry name" value="D-amino_acid_metab_enzyme"/>
</dbReference>
<gene>
    <name evidence="2" type="ORF">UFOPK4345_00751</name>
</gene>
<dbReference type="Gene3D" id="2.40.37.20">
    <property type="entry name" value="D-serine dehydratase-like domain"/>
    <property type="match status" value="1"/>
</dbReference>
<name>A0A6J7UGH7_9ZZZZ</name>
<reference evidence="2" key="1">
    <citation type="submission" date="2020-05" db="EMBL/GenBank/DDBJ databases">
        <authorList>
            <person name="Chiriac C."/>
            <person name="Salcher M."/>
            <person name="Ghai R."/>
            <person name="Kavagutti S V."/>
        </authorList>
    </citation>
    <scope>NUCLEOTIDE SEQUENCE</scope>
</reference>
<evidence type="ECO:0000313" key="2">
    <source>
        <dbReference type="EMBL" id="CAB5065035.1"/>
    </source>
</evidence>
<accession>A0A6J7UGH7</accession>
<feature type="domain" description="D-serine dehydratase-like" evidence="1">
    <location>
        <begin position="80"/>
        <end position="166"/>
    </location>
</feature>
<dbReference type="GO" id="GO:0008721">
    <property type="term" value="F:D-serine ammonia-lyase activity"/>
    <property type="evidence" value="ECO:0007669"/>
    <property type="project" value="TreeGrafter"/>
</dbReference>
<dbReference type="Pfam" id="PF14031">
    <property type="entry name" value="D-ser_dehydrat"/>
    <property type="match status" value="1"/>
</dbReference>
<proteinExistence type="predicted"/>
<evidence type="ECO:0000259" key="1">
    <source>
        <dbReference type="SMART" id="SM01119"/>
    </source>
</evidence>
<dbReference type="PANTHER" id="PTHR28004">
    <property type="entry name" value="ZGC:162816-RELATED"/>
    <property type="match status" value="1"/>
</dbReference>
<protein>
    <submittedName>
        <fullName evidence="2">Unannotated protein</fullName>
    </submittedName>
</protein>
<dbReference type="PANTHER" id="PTHR28004:SF2">
    <property type="entry name" value="D-SERINE DEHYDRATASE"/>
    <property type="match status" value="1"/>
</dbReference>
<dbReference type="SMART" id="SM01119">
    <property type="entry name" value="D-ser_dehydrat"/>
    <property type="match status" value="1"/>
</dbReference>
<dbReference type="InterPro" id="IPR042208">
    <property type="entry name" value="D-ser_dehydrat-like_sf"/>
</dbReference>